<evidence type="ECO:0000313" key="2">
    <source>
        <dbReference type="EMBL" id="GMI25579.1"/>
    </source>
</evidence>
<gene>
    <name evidence="2" type="ORF">TeGR_g9396</name>
</gene>
<evidence type="ECO:0000259" key="1">
    <source>
        <dbReference type="PROSITE" id="PS00715"/>
    </source>
</evidence>
<dbReference type="Proteomes" id="UP001165060">
    <property type="component" value="Unassembled WGS sequence"/>
</dbReference>
<dbReference type="SUPFAM" id="SSF88946">
    <property type="entry name" value="Sigma2 domain of RNA polymerase sigma factors"/>
    <property type="match status" value="1"/>
</dbReference>
<reference evidence="2 3" key="1">
    <citation type="journal article" date="2023" name="Commun. Biol.">
        <title>Genome analysis of Parmales, the sister group of diatoms, reveals the evolutionary specialization of diatoms from phago-mixotrophs to photoautotrophs.</title>
        <authorList>
            <person name="Ban H."/>
            <person name="Sato S."/>
            <person name="Yoshikawa S."/>
            <person name="Yamada K."/>
            <person name="Nakamura Y."/>
            <person name="Ichinomiya M."/>
            <person name="Sato N."/>
            <person name="Blanc-Mathieu R."/>
            <person name="Endo H."/>
            <person name="Kuwata A."/>
            <person name="Ogata H."/>
        </authorList>
    </citation>
    <scope>NUCLEOTIDE SEQUENCE [LARGE SCALE GENOMIC DNA]</scope>
</reference>
<dbReference type="InterPro" id="IPR007627">
    <property type="entry name" value="RNA_pol_sigma70_r2"/>
</dbReference>
<protein>
    <recommendedName>
        <fullName evidence="1">RNA polymerase sigma-70 domain-containing protein</fullName>
    </recommendedName>
</protein>
<proteinExistence type="predicted"/>
<dbReference type="InterPro" id="IPR013325">
    <property type="entry name" value="RNA_pol_sigma_r2"/>
</dbReference>
<feature type="domain" description="RNA polymerase sigma-70" evidence="1">
    <location>
        <begin position="30"/>
        <end position="43"/>
    </location>
</feature>
<dbReference type="Pfam" id="PF04542">
    <property type="entry name" value="Sigma70_r2"/>
    <property type="match status" value="1"/>
</dbReference>
<keyword evidence="3" id="KW-1185">Reference proteome</keyword>
<dbReference type="Gene3D" id="1.20.120.1810">
    <property type="match status" value="1"/>
</dbReference>
<dbReference type="EMBL" id="BRYB01000222">
    <property type="protein sequence ID" value="GMI25579.1"/>
    <property type="molecule type" value="Genomic_DNA"/>
</dbReference>
<comment type="caution">
    <text evidence="2">The sequence shown here is derived from an EMBL/GenBank/DDBJ whole genome shotgun (WGS) entry which is preliminary data.</text>
</comment>
<evidence type="ECO:0000313" key="3">
    <source>
        <dbReference type="Proteomes" id="UP001165060"/>
    </source>
</evidence>
<dbReference type="PROSITE" id="PS00715">
    <property type="entry name" value="SIGMA70_1"/>
    <property type="match status" value="1"/>
</dbReference>
<dbReference type="InterPro" id="IPR000943">
    <property type="entry name" value="RNA_pol_sigma70"/>
</dbReference>
<sequence>MATWARNQLVSSNMGLLSLAPAPPLNGAADVLQDGTLGLIRAADLYDASRGTRFSTYALPWLRVSSLRSPTRFMPGTAGVRLPREYMSIASRLRARPAGGALGGGGLGRAAAEMGVSRKRLVTVLHATRPAVALDAARWENQPLGLVLPAECGGVEGGGVEEGRIKEEIDRMGPVATYICLARLGMEPFGEPRSFKRIAADLEKVRTGEGAKYTQARVKALFKGSLGGLMEEAGEEQGVAARVSRYY</sequence>
<name>A0ABQ6MGE6_9STRA</name>
<organism evidence="2 3">
    <name type="scientific">Tetraparma gracilis</name>
    <dbReference type="NCBI Taxonomy" id="2962635"/>
    <lineage>
        <taxon>Eukaryota</taxon>
        <taxon>Sar</taxon>
        <taxon>Stramenopiles</taxon>
        <taxon>Ochrophyta</taxon>
        <taxon>Bolidophyceae</taxon>
        <taxon>Parmales</taxon>
        <taxon>Triparmaceae</taxon>
        <taxon>Tetraparma</taxon>
    </lineage>
</organism>
<accession>A0ABQ6MGE6</accession>